<feature type="domain" description="ABC transmembrane type-1" evidence="8">
    <location>
        <begin position="76"/>
        <end position="256"/>
    </location>
</feature>
<feature type="transmembrane region" description="Helical" evidence="7">
    <location>
        <begin position="83"/>
        <end position="103"/>
    </location>
</feature>
<proteinExistence type="inferred from homology"/>
<keyword evidence="2 7" id="KW-0813">Transport</keyword>
<feature type="transmembrane region" description="Helical" evidence="7">
    <location>
        <begin position="182"/>
        <end position="199"/>
    </location>
</feature>
<feature type="transmembrane region" description="Helical" evidence="7">
    <location>
        <begin position="115"/>
        <end position="136"/>
    </location>
</feature>
<dbReference type="GO" id="GO:0005886">
    <property type="term" value="C:plasma membrane"/>
    <property type="evidence" value="ECO:0007669"/>
    <property type="project" value="UniProtKB-SubCell"/>
</dbReference>
<dbReference type="GO" id="GO:0042918">
    <property type="term" value="P:alkanesulfonate transmembrane transport"/>
    <property type="evidence" value="ECO:0007669"/>
    <property type="project" value="UniProtKB-ARBA"/>
</dbReference>
<feature type="transmembrane region" description="Helical" evidence="7">
    <location>
        <begin position="234"/>
        <end position="252"/>
    </location>
</feature>
<evidence type="ECO:0000313" key="9">
    <source>
        <dbReference type="EMBL" id="TCT19447.1"/>
    </source>
</evidence>
<protein>
    <submittedName>
        <fullName evidence="9">NitT/TauT family transport system permease protein</fullName>
    </submittedName>
</protein>
<comment type="caution">
    <text evidence="9">The sequence shown here is derived from an EMBL/GenBank/DDBJ whole genome shotgun (WGS) entry which is preliminary data.</text>
</comment>
<evidence type="ECO:0000259" key="8">
    <source>
        <dbReference type="PROSITE" id="PS50928"/>
    </source>
</evidence>
<dbReference type="Proteomes" id="UP000295717">
    <property type="component" value="Unassembled WGS sequence"/>
</dbReference>
<dbReference type="GO" id="GO:0010438">
    <property type="term" value="P:cellular response to sulfur starvation"/>
    <property type="evidence" value="ECO:0007669"/>
    <property type="project" value="TreeGrafter"/>
</dbReference>
<evidence type="ECO:0000313" key="10">
    <source>
        <dbReference type="Proteomes" id="UP000295717"/>
    </source>
</evidence>
<keyword evidence="3" id="KW-1003">Cell membrane</keyword>
<feature type="transmembrane region" description="Helical" evidence="7">
    <location>
        <begin position="205"/>
        <end position="227"/>
    </location>
</feature>
<dbReference type="RefSeq" id="WP_207896252.1">
    <property type="nucleotide sequence ID" value="NZ_SMAO01000008.1"/>
</dbReference>
<evidence type="ECO:0000256" key="5">
    <source>
        <dbReference type="ARBA" id="ARBA00022989"/>
    </source>
</evidence>
<keyword evidence="5 7" id="KW-1133">Transmembrane helix</keyword>
<dbReference type="InterPro" id="IPR035906">
    <property type="entry name" value="MetI-like_sf"/>
</dbReference>
<sequence>MSESAEIQPDWSITSGWRIDAGWLLPASGLLLSLALWWLATAPELGASALAARFSPAATWEATLALAATHELWPHTLDSLRRVVVGLVLALAVGVPIGLLVGVSRTFERSTTATFQFLRMISPLSWMPLAVMALGIGDAPVYFLLAFAAVWPIALNVAAGVQAIDPRWLRLARSLAARRLEVLVGIIIPAIVSHLLTGVRLAIGLIWVVLVPAEMLGVQAGLGYFILDTRDRMAYGELMAVILFIGLLGYLLDLAARLAHRAWDRRD</sequence>
<organism evidence="9 10">
    <name type="scientific">Thiobaca trueperi</name>
    <dbReference type="NCBI Taxonomy" id="127458"/>
    <lineage>
        <taxon>Bacteria</taxon>
        <taxon>Pseudomonadati</taxon>
        <taxon>Pseudomonadota</taxon>
        <taxon>Gammaproteobacteria</taxon>
        <taxon>Chromatiales</taxon>
        <taxon>Chromatiaceae</taxon>
        <taxon>Thiobaca</taxon>
    </lineage>
</organism>
<evidence type="ECO:0000256" key="1">
    <source>
        <dbReference type="ARBA" id="ARBA00004651"/>
    </source>
</evidence>
<evidence type="ECO:0000256" key="4">
    <source>
        <dbReference type="ARBA" id="ARBA00022692"/>
    </source>
</evidence>
<dbReference type="PROSITE" id="PS50928">
    <property type="entry name" value="ABC_TM1"/>
    <property type="match status" value="1"/>
</dbReference>
<dbReference type="SUPFAM" id="SSF161098">
    <property type="entry name" value="MetI-like"/>
    <property type="match status" value="1"/>
</dbReference>
<dbReference type="PANTHER" id="PTHR30151">
    <property type="entry name" value="ALKANE SULFONATE ABC TRANSPORTER-RELATED, MEMBRANE SUBUNIT"/>
    <property type="match status" value="1"/>
</dbReference>
<reference evidence="9 10" key="1">
    <citation type="submission" date="2019-03" db="EMBL/GenBank/DDBJ databases">
        <title>Genomic Encyclopedia of Type Strains, Phase IV (KMG-IV): sequencing the most valuable type-strain genomes for metagenomic binning, comparative biology and taxonomic classification.</title>
        <authorList>
            <person name="Goeker M."/>
        </authorList>
    </citation>
    <scope>NUCLEOTIDE SEQUENCE [LARGE SCALE GENOMIC DNA]</scope>
    <source>
        <strain evidence="9 10">DSM 13587</strain>
    </source>
</reference>
<comment type="similarity">
    <text evidence="7">Belongs to the binding-protein-dependent transport system permease family.</text>
</comment>
<keyword evidence="6 7" id="KW-0472">Membrane</keyword>
<keyword evidence="10" id="KW-1185">Reference proteome</keyword>
<dbReference type="FunFam" id="1.10.3720.10:FF:000003">
    <property type="entry name" value="Aliphatic sulfonate ABC transporter permease"/>
    <property type="match status" value="1"/>
</dbReference>
<dbReference type="EMBL" id="SMAO01000008">
    <property type="protein sequence ID" value="TCT19447.1"/>
    <property type="molecule type" value="Genomic_DNA"/>
</dbReference>
<feature type="transmembrane region" description="Helical" evidence="7">
    <location>
        <begin position="21"/>
        <end position="40"/>
    </location>
</feature>
<evidence type="ECO:0000256" key="6">
    <source>
        <dbReference type="ARBA" id="ARBA00023136"/>
    </source>
</evidence>
<comment type="subcellular location">
    <subcellularLocation>
        <location evidence="1 7">Cell membrane</location>
        <topology evidence="1 7">Multi-pass membrane protein</topology>
    </subcellularLocation>
</comment>
<evidence type="ECO:0000256" key="7">
    <source>
        <dbReference type="RuleBase" id="RU363032"/>
    </source>
</evidence>
<dbReference type="Gene3D" id="1.10.3720.10">
    <property type="entry name" value="MetI-like"/>
    <property type="match status" value="1"/>
</dbReference>
<dbReference type="Pfam" id="PF00528">
    <property type="entry name" value="BPD_transp_1"/>
    <property type="match status" value="1"/>
</dbReference>
<dbReference type="AlphaFoldDB" id="A0A4R3MUM0"/>
<dbReference type="PANTHER" id="PTHR30151:SF25">
    <property type="entry name" value="TAURINE TRANSPORT SYSTEM PERMEASE PROTEIN TAUC"/>
    <property type="match status" value="1"/>
</dbReference>
<name>A0A4R3MUM0_9GAMM</name>
<keyword evidence="4 7" id="KW-0812">Transmembrane</keyword>
<gene>
    <name evidence="9" type="ORF">EDC35_10853</name>
</gene>
<dbReference type="CDD" id="cd06261">
    <property type="entry name" value="TM_PBP2"/>
    <property type="match status" value="1"/>
</dbReference>
<evidence type="ECO:0000256" key="3">
    <source>
        <dbReference type="ARBA" id="ARBA00022475"/>
    </source>
</evidence>
<dbReference type="InterPro" id="IPR000515">
    <property type="entry name" value="MetI-like"/>
</dbReference>
<evidence type="ECO:0000256" key="2">
    <source>
        <dbReference type="ARBA" id="ARBA00022448"/>
    </source>
</evidence>
<feature type="transmembrane region" description="Helical" evidence="7">
    <location>
        <begin position="142"/>
        <end position="161"/>
    </location>
</feature>
<accession>A0A4R3MUM0</accession>